<dbReference type="AlphaFoldDB" id="A0A2H0W3W0"/>
<dbReference type="PANTHER" id="PTHR10285">
    <property type="entry name" value="URIDINE KINASE"/>
    <property type="match status" value="1"/>
</dbReference>
<evidence type="ECO:0000259" key="1">
    <source>
        <dbReference type="Pfam" id="PF00485"/>
    </source>
</evidence>
<dbReference type="InterPro" id="IPR027417">
    <property type="entry name" value="P-loop_NTPase"/>
</dbReference>
<dbReference type="GO" id="GO:0005524">
    <property type="term" value="F:ATP binding"/>
    <property type="evidence" value="ECO:0007669"/>
    <property type="project" value="InterPro"/>
</dbReference>
<accession>A0A2H0W3W0</accession>
<reference evidence="3" key="1">
    <citation type="submission" date="2017-09" db="EMBL/GenBank/DDBJ databases">
        <title>Depth-based differentiation of microbial function through sediment-hosted aquifers and enrichment of novel symbionts in the deep terrestrial subsurface.</title>
        <authorList>
            <person name="Probst A.J."/>
            <person name="Ladd B."/>
            <person name="Jarett J.K."/>
            <person name="Geller-Mcgrath D.E."/>
            <person name="Sieber C.M.K."/>
            <person name="Emerson J.B."/>
            <person name="Anantharaman K."/>
            <person name="Thomas B.C."/>
            <person name="Malmstrom R."/>
            <person name="Stieglmeier M."/>
            <person name="Klingl A."/>
            <person name="Woyke T."/>
            <person name="Ryan C.M."/>
            <person name="Banfield J.F."/>
        </authorList>
    </citation>
    <scope>NUCLEOTIDE SEQUENCE [LARGE SCALE GENOMIC DNA]</scope>
</reference>
<evidence type="ECO:0000313" key="3">
    <source>
        <dbReference type="Proteomes" id="UP000229056"/>
    </source>
</evidence>
<dbReference type="SUPFAM" id="SSF52540">
    <property type="entry name" value="P-loop containing nucleoside triphosphate hydrolases"/>
    <property type="match status" value="1"/>
</dbReference>
<name>A0A2H0W3W0_9BACT</name>
<dbReference type="Proteomes" id="UP000229056">
    <property type="component" value="Unassembled WGS sequence"/>
</dbReference>
<dbReference type="PRINTS" id="PR00988">
    <property type="entry name" value="URIDINKINASE"/>
</dbReference>
<dbReference type="GO" id="GO:0016301">
    <property type="term" value="F:kinase activity"/>
    <property type="evidence" value="ECO:0007669"/>
    <property type="project" value="InterPro"/>
</dbReference>
<comment type="caution">
    <text evidence="2">The sequence shown here is derived from an EMBL/GenBank/DDBJ whole genome shotgun (WGS) entry which is preliminary data.</text>
</comment>
<feature type="domain" description="Phosphoribulokinase/uridine kinase" evidence="1">
    <location>
        <begin position="33"/>
        <end position="214"/>
    </location>
</feature>
<gene>
    <name evidence="2" type="ORF">COT80_04795</name>
</gene>
<protein>
    <recommendedName>
        <fullName evidence="1">Phosphoribulokinase/uridine kinase domain-containing protein</fullName>
    </recommendedName>
</protein>
<organism evidence="2 3">
    <name type="scientific">Candidatus Buchananbacteria bacterium CG10_big_fil_rev_8_21_14_0_10_33_19</name>
    <dbReference type="NCBI Taxonomy" id="1974525"/>
    <lineage>
        <taxon>Bacteria</taxon>
        <taxon>Candidatus Buchananiibacteriota</taxon>
    </lineage>
</organism>
<dbReference type="Gene3D" id="3.40.50.300">
    <property type="entry name" value="P-loop containing nucleotide triphosphate hydrolases"/>
    <property type="match status" value="1"/>
</dbReference>
<evidence type="ECO:0000313" key="2">
    <source>
        <dbReference type="EMBL" id="PIS06053.1"/>
    </source>
</evidence>
<sequence>MVQISTIGVDNCVKDLTITVDIFLKSTDSEGLVIAIAGGTCSGKSSLAIKLAQSITNASHSTTVLNLDDYYKDYDHPDFPFDAEYRAIYDLPQSYLLAELRRDLKFLLAGKSVKVPTYDKKISKRLKGKKRLVGPSSVIIVEGLFAIVALQKVMCDIITIFIDTDHDIMVKRRLKRDVGSLHKTPEEALAFIVERVDPYFEEYVKPQKFMAKIVLINND</sequence>
<dbReference type="InterPro" id="IPR006083">
    <property type="entry name" value="PRK/URK"/>
</dbReference>
<proteinExistence type="predicted"/>
<dbReference type="Pfam" id="PF00485">
    <property type="entry name" value="PRK"/>
    <property type="match status" value="1"/>
</dbReference>
<dbReference type="EMBL" id="PEZY01000012">
    <property type="protein sequence ID" value="PIS06053.1"/>
    <property type="molecule type" value="Genomic_DNA"/>
</dbReference>